<evidence type="ECO:0000256" key="2">
    <source>
        <dbReference type="ARBA" id="ARBA00022516"/>
    </source>
</evidence>
<comment type="pathway">
    <text evidence="9">Isoprenoid biosynthesis; isopentenyl diphosphate biosynthesis via mevalonate pathway; isopentenyl diphosphate from (R)-mevalonate: step 1/3.</text>
</comment>
<dbReference type="InterPro" id="IPR020568">
    <property type="entry name" value="Ribosomal_Su5_D2-typ_SF"/>
</dbReference>
<evidence type="ECO:0000256" key="5">
    <source>
        <dbReference type="ARBA" id="ARBA00022777"/>
    </source>
</evidence>
<dbReference type="UniPathway" id="UPA00057">
    <property type="reaction ID" value="UER00098"/>
</dbReference>
<evidence type="ECO:0000313" key="12">
    <source>
        <dbReference type="EMBL" id="MQY41268.1"/>
    </source>
</evidence>
<organism evidence="12 13">
    <name type="scientific">Tritonibacter aquimaris</name>
    <dbReference type="NCBI Taxonomy" id="2663379"/>
    <lineage>
        <taxon>Bacteria</taxon>
        <taxon>Pseudomonadati</taxon>
        <taxon>Pseudomonadota</taxon>
        <taxon>Alphaproteobacteria</taxon>
        <taxon>Rhodobacterales</taxon>
        <taxon>Paracoccaceae</taxon>
        <taxon>Tritonibacter</taxon>
    </lineage>
</organism>
<protein>
    <submittedName>
        <fullName evidence="12">Mevalonate kinase</fullName>
    </submittedName>
</protein>
<keyword evidence="8" id="KW-0443">Lipid metabolism</keyword>
<dbReference type="Pfam" id="PF00288">
    <property type="entry name" value="GHMP_kinases_N"/>
    <property type="match status" value="1"/>
</dbReference>
<gene>
    <name evidence="12" type="ORF">GG681_01315</name>
</gene>
<dbReference type="Proteomes" id="UP000436694">
    <property type="component" value="Unassembled WGS sequence"/>
</dbReference>
<reference evidence="12 13" key="1">
    <citation type="submission" date="2019-10" db="EMBL/GenBank/DDBJ databases">
        <title>Epibacterium sp. nov., isolated from seawater.</title>
        <authorList>
            <person name="Zhang X."/>
            <person name="Li N."/>
        </authorList>
    </citation>
    <scope>NUCLEOTIDE SEQUENCE [LARGE SCALE GENOMIC DNA]</scope>
    <source>
        <strain evidence="12 13">SM1969</strain>
    </source>
</reference>
<evidence type="ECO:0000256" key="9">
    <source>
        <dbReference type="ARBA" id="ARBA00029438"/>
    </source>
</evidence>
<comment type="caution">
    <text evidence="12">The sequence shown here is derived from an EMBL/GenBank/DDBJ whole genome shotgun (WGS) entry which is preliminary data.</text>
</comment>
<dbReference type="InterPro" id="IPR036554">
    <property type="entry name" value="GHMP_kinase_C_sf"/>
</dbReference>
<evidence type="ECO:0000256" key="7">
    <source>
        <dbReference type="ARBA" id="ARBA00022842"/>
    </source>
</evidence>
<dbReference type="PANTHER" id="PTHR43290">
    <property type="entry name" value="MEVALONATE KINASE"/>
    <property type="match status" value="1"/>
</dbReference>
<evidence type="ECO:0000256" key="4">
    <source>
        <dbReference type="ARBA" id="ARBA00022741"/>
    </source>
</evidence>
<proteinExistence type="predicted"/>
<dbReference type="AlphaFoldDB" id="A0A844AQK1"/>
<keyword evidence="13" id="KW-1185">Reference proteome</keyword>
<dbReference type="SUPFAM" id="SSF55060">
    <property type="entry name" value="GHMP Kinase, C-terminal domain"/>
    <property type="match status" value="1"/>
</dbReference>
<dbReference type="GO" id="GO:0005524">
    <property type="term" value="F:ATP binding"/>
    <property type="evidence" value="ECO:0007669"/>
    <property type="project" value="UniProtKB-KW"/>
</dbReference>
<dbReference type="InterPro" id="IPR014721">
    <property type="entry name" value="Ribsml_uS5_D2-typ_fold_subgr"/>
</dbReference>
<name>A0A844AQK1_9RHOB</name>
<keyword evidence="7" id="KW-0460">Magnesium</keyword>
<dbReference type="Pfam" id="PF08544">
    <property type="entry name" value="GHMP_kinases_C"/>
    <property type="match status" value="1"/>
</dbReference>
<dbReference type="GO" id="GO:0004496">
    <property type="term" value="F:mevalonate kinase activity"/>
    <property type="evidence" value="ECO:0007669"/>
    <property type="project" value="InterPro"/>
</dbReference>
<keyword evidence="3" id="KW-0808">Transferase</keyword>
<accession>A0A844AQK1</accession>
<dbReference type="Gene3D" id="3.30.70.890">
    <property type="entry name" value="GHMP kinase, C-terminal domain"/>
    <property type="match status" value="1"/>
</dbReference>
<dbReference type="InterPro" id="IPR006205">
    <property type="entry name" value="Mev_gal_kin"/>
</dbReference>
<evidence type="ECO:0000259" key="10">
    <source>
        <dbReference type="Pfam" id="PF00288"/>
    </source>
</evidence>
<dbReference type="EMBL" id="WIXK01000001">
    <property type="protein sequence ID" value="MQY41268.1"/>
    <property type="molecule type" value="Genomic_DNA"/>
</dbReference>
<dbReference type="PANTHER" id="PTHR43290:SF2">
    <property type="entry name" value="MEVALONATE KINASE"/>
    <property type="match status" value="1"/>
</dbReference>
<keyword evidence="6" id="KW-0067">ATP-binding</keyword>
<evidence type="ECO:0000256" key="8">
    <source>
        <dbReference type="ARBA" id="ARBA00023098"/>
    </source>
</evidence>
<dbReference type="InterPro" id="IPR013750">
    <property type="entry name" value="GHMP_kinase_C_dom"/>
</dbReference>
<dbReference type="InterPro" id="IPR006204">
    <property type="entry name" value="GHMP_kinase_N_dom"/>
</dbReference>
<keyword evidence="1" id="KW-0963">Cytoplasm</keyword>
<keyword evidence="5 12" id="KW-0418">Kinase</keyword>
<dbReference type="PRINTS" id="PR00959">
    <property type="entry name" value="MEVGALKINASE"/>
</dbReference>
<keyword evidence="2" id="KW-0444">Lipid biosynthesis</keyword>
<evidence type="ECO:0000256" key="1">
    <source>
        <dbReference type="ARBA" id="ARBA00022490"/>
    </source>
</evidence>
<keyword evidence="4" id="KW-0547">Nucleotide-binding</keyword>
<dbReference type="GO" id="GO:0005737">
    <property type="term" value="C:cytoplasm"/>
    <property type="evidence" value="ECO:0007669"/>
    <property type="project" value="InterPro"/>
</dbReference>
<evidence type="ECO:0000313" key="13">
    <source>
        <dbReference type="Proteomes" id="UP000436694"/>
    </source>
</evidence>
<dbReference type="Gene3D" id="3.30.230.10">
    <property type="match status" value="1"/>
</dbReference>
<sequence>MGQTAHGSQRCRSWCRPIRRAAMIKASAPGSIMITGEHAVVYGHKAIVAAIEQRVFVTLTPRDDQRVVIRSEIADPLEIALADIAIEGPYRFVLAAVLQHRAQLPSGFALDIRSEINPTLGLGSSAAVTIACLGAIARYAGAALEDLHARAHKIILDIQGRGSGADLAASLTGGMISYDNTGEISPLPLPPQLGLKYCGYKTPTAVVLQRVAEDSKGREDEIATLYQDMGESAQHAIDAALTQDWQRFGAELTRYQGFMETLGVSDDVLDQIIADARTTAQATKISGSGLGDCVLSLGTLPQGFTAARVAEQGLIIDG</sequence>
<evidence type="ECO:0000259" key="11">
    <source>
        <dbReference type="Pfam" id="PF08544"/>
    </source>
</evidence>
<feature type="domain" description="GHMP kinase N-terminal" evidence="10">
    <location>
        <begin position="96"/>
        <end position="174"/>
    </location>
</feature>
<dbReference type="GO" id="GO:0019287">
    <property type="term" value="P:isopentenyl diphosphate biosynthetic process, mevalonate pathway"/>
    <property type="evidence" value="ECO:0007669"/>
    <property type="project" value="UniProtKB-UniPathway"/>
</dbReference>
<feature type="domain" description="GHMP kinase C-terminal" evidence="11">
    <location>
        <begin position="237"/>
        <end position="298"/>
    </location>
</feature>
<dbReference type="SUPFAM" id="SSF54211">
    <property type="entry name" value="Ribosomal protein S5 domain 2-like"/>
    <property type="match status" value="1"/>
</dbReference>
<evidence type="ECO:0000256" key="3">
    <source>
        <dbReference type="ARBA" id="ARBA00022679"/>
    </source>
</evidence>
<evidence type="ECO:0000256" key="6">
    <source>
        <dbReference type="ARBA" id="ARBA00022840"/>
    </source>
</evidence>